<evidence type="ECO:0000256" key="1">
    <source>
        <dbReference type="SAM" id="Phobius"/>
    </source>
</evidence>
<dbReference type="AlphaFoldDB" id="A0A1C7MC12"/>
<comment type="caution">
    <text evidence="2">The sequence shown here is derived from an EMBL/GenBank/DDBJ whole genome shotgun (WGS) entry which is preliminary data.</text>
</comment>
<reference evidence="2 3" key="1">
    <citation type="submission" date="2016-03" db="EMBL/GenBank/DDBJ databases">
        <title>Whole genome sequencing of Grifola frondosa 9006-11.</title>
        <authorList>
            <person name="Min B."/>
            <person name="Park H."/>
            <person name="Kim J.-G."/>
            <person name="Cho H."/>
            <person name="Oh Y.-L."/>
            <person name="Kong W.-S."/>
            <person name="Choi I.-G."/>
        </authorList>
    </citation>
    <scope>NUCLEOTIDE SEQUENCE [LARGE SCALE GENOMIC DNA]</scope>
    <source>
        <strain evidence="2 3">9006-11</strain>
    </source>
</reference>
<name>A0A1C7MC12_GRIFR</name>
<evidence type="ECO:0000313" key="2">
    <source>
        <dbReference type="EMBL" id="OBZ74453.1"/>
    </source>
</evidence>
<evidence type="ECO:0008006" key="4">
    <source>
        <dbReference type="Google" id="ProtNLM"/>
    </source>
</evidence>
<keyword evidence="1" id="KW-0472">Membrane</keyword>
<proteinExistence type="predicted"/>
<evidence type="ECO:0000313" key="3">
    <source>
        <dbReference type="Proteomes" id="UP000092993"/>
    </source>
</evidence>
<dbReference type="EMBL" id="LUGG01000005">
    <property type="protein sequence ID" value="OBZ74453.1"/>
    <property type="molecule type" value="Genomic_DNA"/>
</dbReference>
<protein>
    <recommendedName>
        <fullName evidence="4">Transmembrane protein</fullName>
    </recommendedName>
</protein>
<gene>
    <name evidence="2" type="ORF">A0H81_05803</name>
</gene>
<organism evidence="2 3">
    <name type="scientific">Grifola frondosa</name>
    <name type="common">Maitake</name>
    <name type="synonym">Polyporus frondosus</name>
    <dbReference type="NCBI Taxonomy" id="5627"/>
    <lineage>
        <taxon>Eukaryota</taxon>
        <taxon>Fungi</taxon>
        <taxon>Dikarya</taxon>
        <taxon>Basidiomycota</taxon>
        <taxon>Agaricomycotina</taxon>
        <taxon>Agaricomycetes</taxon>
        <taxon>Polyporales</taxon>
        <taxon>Grifolaceae</taxon>
        <taxon>Grifola</taxon>
    </lineage>
</organism>
<feature type="transmembrane region" description="Helical" evidence="1">
    <location>
        <begin position="216"/>
        <end position="238"/>
    </location>
</feature>
<dbReference type="OrthoDB" id="2734283at2759"/>
<keyword evidence="1" id="KW-1133">Transmembrane helix</keyword>
<sequence>MLYSVPYFTDSPETMESPGSMTMEHQYEAPYIARPAPAFNWMRGHAVRPDMNQDNPATRPQFQSMAVNWPTGSFGYINHAAAIGLPVPAIHGDGHLRYPFELYVYRGARWSILVIQPHWDDEELLRQLQKKYDDMRTVWRKLFSLKGLKTIIPVPTRSAPYDVYPQQITGDPSVAKGLRFRHYLRKRHLFRGHHALVQALTASQDRGIQFAEQWQVYRIAAFVISAVAATFTTAVLYAHFTGDISTAFTIGGYMSGALSVICILVGILNLVEFK</sequence>
<accession>A0A1C7MC12</accession>
<keyword evidence="1" id="KW-0812">Transmembrane</keyword>
<feature type="transmembrane region" description="Helical" evidence="1">
    <location>
        <begin position="250"/>
        <end position="271"/>
    </location>
</feature>
<keyword evidence="3" id="KW-1185">Reference proteome</keyword>
<dbReference type="Proteomes" id="UP000092993">
    <property type="component" value="Unassembled WGS sequence"/>
</dbReference>